<keyword evidence="2" id="KW-0812">Transmembrane</keyword>
<keyword evidence="2" id="KW-0472">Membrane</keyword>
<dbReference type="EMBL" id="LSRX01000399">
    <property type="protein sequence ID" value="OLP98373.1"/>
    <property type="molecule type" value="Genomic_DNA"/>
</dbReference>
<proteinExistence type="predicted"/>
<reference evidence="4 5" key="1">
    <citation type="submission" date="2016-02" db="EMBL/GenBank/DDBJ databases">
        <title>Genome analysis of coral dinoflagellate symbionts highlights evolutionary adaptations to a symbiotic lifestyle.</title>
        <authorList>
            <person name="Aranda M."/>
            <person name="Li Y."/>
            <person name="Liew Y.J."/>
            <person name="Baumgarten S."/>
            <person name="Simakov O."/>
            <person name="Wilson M."/>
            <person name="Piel J."/>
            <person name="Ashoor H."/>
            <person name="Bougouffa S."/>
            <person name="Bajic V.B."/>
            <person name="Ryu T."/>
            <person name="Ravasi T."/>
            <person name="Bayer T."/>
            <person name="Micklem G."/>
            <person name="Kim H."/>
            <person name="Bhak J."/>
            <person name="Lajeunesse T.C."/>
            <person name="Voolstra C.R."/>
        </authorList>
    </citation>
    <scope>NUCLEOTIDE SEQUENCE [LARGE SCALE GENOMIC DNA]</scope>
    <source>
        <strain evidence="4 5">CCMP2467</strain>
    </source>
</reference>
<dbReference type="OrthoDB" id="297739at2759"/>
<dbReference type="Proteomes" id="UP000186817">
    <property type="component" value="Unassembled WGS sequence"/>
</dbReference>
<feature type="transmembrane region" description="Helical" evidence="2">
    <location>
        <begin position="1838"/>
        <end position="1861"/>
    </location>
</feature>
<feature type="compositionally biased region" description="Low complexity" evidence="1">
    <location>
        <begin position="315"/>
        <end position="341"/>
    </location>
</feature>
<evidence type="ECO:0000313" key="4">
    <source>
        <dbReference type="EMBL" id="OLP98373.1"/>
    </source>
</evidence>
<keyword evidence="3" id="KW-0732">Signal</keyword>
<feature type="chain" id="PRO_5013022916" evidence="3">
    <location>
        <begin position="28"/>
        <end position="2110"/>
    </location>
</feature>
<protein>
    <submittedName>
        <fullName evidence="4">Uncharacterized protein</fullName>
    </submittedName>
</protein>
<comment type="caution">
    <text evidence="4">The sequence shown here is derived from an EMBL/GenBank/DDBJ whole genome shotgun (WGS) entry which is preliminary data.</text>
</comment>
<feature type="region of interest" description="Disordered" evidence="1">
    <location>
        <begin position="1399"/>
        <end position="1459"/>
    </location>
</feature>
<gene>
    <name evidence="4" type="ORF">AK812_SmicGene19186</name>
</gene>
<evidence type="ECO:0000256" key="1">
    <source>
        <dbReference type="SAM" id="MobiDB-lite"/>
    </source>
</evidence>
<sequence>MARMRKAAGSLCRTVEALLLTRDVVLASDESRKVEDIKMRIRRSDVVVAGGSASCRGGEVAFKEAHAADELKNGSSRAAARPARIPSIPSSSSTAEPPSTQVVEQEQQAYSEALWRRGFEGPGPIRANSDGIVPFLRMVPDSAPMQEEEIVFFPKSFSETLAFRSEVVPAVMEPLQVQMPSSRLSFQQMPASNSDGLLANRAFMCAVDATARMKARLGQAEQQKAEAATRLPGGVKRLAPLCLSQLCTEKLYEGKIVIAFKLGHSPALGPSDVVVAGMQHLSTQGSDTSRLLTRATESSPPWPKMASREDPKEAAPPVAAEKPARIPSIPSSSSTAEPPSTQVVEQEQQASDESRKVEDIKMRIRRSDVVVAGGSASCRGGEVAFKEAHAADELKNGSSRAAARPARIPSIPSSSSTAEPPSTQVVEQEQQEEEIFFFPKSFSEASASLSAVVPALTEPSVGQFAHEAVSRLVHASQVQMPSSFQQMPASNSDGLLANRAFLRAVDAARAQAAQQKAEEAATRLPGGVKQQAPLCLSQLSTEKLYEGKIVIAFKLGLLVDINADVLGLLRWKHVKGVPRKLLKEGGNLANLRVEKVRGQRLTLRLECAEVAKTCIGLPGQTFEESDYPDIVARVYDWALVARGSFGAASAGHATRASHERVLLDEAYMGPVASFEQPARIPSNSSTAEPPSIQVLEQEQEEEEIVFFPKSFSETLAFRSEVVPAVMEPLQVQMPSSRLSFQQMPASNSDGLLANRAFMRAVDAARALAASTARRKARLGQAEQPKAEAATRLPGGVKQLAPLSLSQLSTEKLYEGKIVIAFKLGNSPALGPAVEVAYRMPVYVYAGLGLLVDINADVLGLLRWKNVKGVPRKLLKEGGNLANLRVEKVALHYWADTGNGTPTLNLSIESSGWRPGHALLLIFFPGQMSSWQAERVLIILFVGPGPIRANSDGIVPFLRMVPDSAPMQEEEIVFFPKSFSEAWAFRSEVAPAAMEPERTDAILAALVSRLFQQMPASNSDGLLANPAFMRAVEAARAQARLPGGVKQLAPLCLSQLSTEKLYEGKIVIAFKLGQSPALAASNRLLVDINADVLGLLRWKHVKGVPRKLLKEGGNLANLRVEKVRGQRLTLRLECAEVAKTCIGLPGQTVEETEYPDIVARVYDWALEPKLLKAALHYWAEKETEGTRDLPSRKLTFESTRGTRGHTEEPRTLTHQTFEESKYVDIVTRVYDWAIEPKLLEPAHKADAGIQFGRPNCMLASALCTGLSPGHDVDVLRLFEGLARKADASRSQEAAEMSPVTLSLACTSGAFEPKLLEGSEEVVLPTAAKTARGLQSASLRPSMRVALHYWADKASDESRSDVVVADGTPTLNLSIESSGWRPGHALLLIFFPGQMSSWQGSDTSHLLTRATESSPPWPKMASREDPKEAAPPVVAAEKPARIPSSSSTAEPPSTQLVEQEQQEEEIVFFPKSFSEALAFRSEVVPAAMEPSIVASADAILAPFVPRLFQQMPASKSDGLLANRAFMRAVDAARAQQEQQKAEAATRLPGGVKQLAPLSLSQLSTEKLYEGKIVIAFKLGLLVDINADVLGLLRWKHVKGVPRKLLKQGGNLANLRVEKVRGQRLTLRLECAEVAKTCIGLPGQTFEESDYPDIVARVYDWAFEPKLLEASEELTPTAATTQRLGRMGPRNVGDGEGLAIRGPAALHYWADKAGCAELDFGGNAQFARVWTYSAIYGLTLTLGITIPFRWCAGRKRAFKVADSPGDAEEGDSPAKKTATMKSVEMELIDPTPNIEDAKAHLVRTSATVENKWLSPLCTPTYRLSEIGGTGTELYFRTLRNLGFIFAYMAAATGPLVAFCLLGNFGPDTGQFLLKTTIGNLGEFVEADIIDPWSRVVRLGCEGTEIHNLTGIFGWLDFVAVAIFLIYCIWARFIQIPSTAATDELEQVTPRDYSVMIDGLPYKIEDQKNYEKLLEEHLVSRIKHARSRRPVGHELPEPQVCELTLVRDYNGRLHELKDRAELVLRTEIAEKYSEKSGKPGRLDKLKGRLEKLNFKLGTKLEAEEELPVVRAYAILQCTEDVANLLFDYRFANYKLFKCCQFNARRFQGNETGQA</sequence>
<feature type="compositionally biased region" description="Polar residues" evidence="1">
    <location>
        <begin position="1399"/>
        <end position="1412"/>
    </location>
</feature>
<feature type="transmembrane region" description="Helical" evidence="2">
    <location>
        <begin position="1908"/>
        <end position="1926"/>
    </location>
</feature>
<feature type="compositionally biased region" description="Low complexity" evidence="1">
    <location>
        <begin position="75"/>
        <end position="100"/>
    </location>
</feature>
<feature type="compositionally biased region" description="Polar residues" evidence="1">
    <location>
        <begin position="342"/>
        <end position="351"/>
    </location>
</feature>
<feature type="compositionally biased region" description="Low complexity" evidence="1">
    <location>
        <begin position="1428"/>
        <end position="1452"/>
    </location>
</feature>
<feature type="compositionally biased region" description="Polar residues" evidence="1">
    <location>
        <begin position="283"/>
        <end position="299"/>
    </location>
</feature>
<feature type="region of interest" description="Disordered" evidence="1">
    <location>
        <begin position="71"/>
        <end position="107"/>
    </location>
</feature>
<feature type="transmembrane region" description="Helical" evidence="2">
    <location>
        <begin position="1726"/>
        <end position="1747"/>
    </location>
</feature>
<accession>A0A1Q9DT74</accession>
<keyword evidence="2" id="KW-1133">Transmembrane helix</keyword>
<evidence type="ECO:0000256" key="3">
    <source>
        <dbReference type="SAM" id="SignalP"/>
    </source>
</evidence>
<feature type="region of interest" description="Disordered" evidence="1">
    <location>
        <begin position="394"/>
        <end position="430"/>
    </location>
</feature>
<evidence type="ECO:0000256" key="2">
    <source>
        <dbReference type="SAM" id="Phobius"/>
    </source>
</evidence>
<feature type="region of interest" description="Disordered" evidence="1">
    <location>
        <begin position="283"/>
        <end position="359"/>
    </location>
</feature>
<feature type="compositionally biased region" description="Low complexity" evidence="1">
    <location>
        <begin position="398"/>
        <end position="428"/>
    </location>
</feature>
<name>A0A1Q9DT74_SYMMI</name>
<keyword evidence="5" id="KW-1185">Reference proteome</keyword>
<organism evidence="4 5">
    <name type="scientific">Symbiodinium microadriaticum</name>
    <name type="common">Dinoflagellate</name>
    <name type="synonym">Zooxanthella microadriatica</name>
    <dbReference type="NCBI Taxonomy" id="2951"/>
    <lineage>
        <taxon>Eukaryota</taxon>
        <taxon>Sar</taxon>
        <taxon>Alveolata</taxon>
        <taxon>Dinophyceae</taxon>
        <taxon>Suessiales</taxon>
        <taxon>Symbiodiniaceae</taxon>
        <taxon>Symbiodinium</taxon>
    </lineage>
</organism>
<evidence type="ECO:0000313" key="5">
    <source>
        <dbReference type="Proteomes" id="UP000186817"/>
    </source>
</evidence>
<feature type="signal peptide" evidence="3">
    <location>
        <begin position="1"/>
        <end position="27"/>
    </location>
</feature>